<comment type="subunit">
    <text evidence="6">Forms polymers.</text>
</comment>
<evidence type="ECO:0000256" key="5">
    <source>
        <dbReference type="ARBA" id="ARBA00023458"/>
    </source>
</evidence>
<evidence type="ECO:0000256" key="3">
    <source>
        <dbReference type="ARBA" id="ARBA00022840"/>
    </source>
</evidence>
<dbReference type="InterPro" id="IPR043129">
    <property type="entry name" value="ATPase_NBD"/>
</dbReference>
<dbReference type="GO" id="GO:0005524">
    <property type="term" value="F:ATP binding"/>
    <property type="evidence" value="ECO:0007669"/>
    <property type="project" value="UniProtKB-KW"/>
</dbReference>
<dbReference type="AlphaFoldDB" id="G8QS13"/>
<keyword evidence="1 6" id="KW-0963">Cytoplasm</keyword>
<dbReference type="InterPro" id="IPR004753">
    <property type="entry name" value="MreB"/>
</dbReference>
<evidence type="ECO:0000256" key="6">
    <source>
        <dbReference type="HAMAP-Rule" id="MF_02207"/>
    </source>
</evidence>
<dbReference type="GO" id="GO:0005737">
    <property type="term" value="C:cytoplasm"/>
    <property type="evidence" value="ECO:0007669"/>
    <property type="project" value="UniProtKB-SubCell"/>
</dbReference>
<feature type="binding site" evidence="6">
    <location>
        <begin position="33"/>
        <end position="35"/>
    </location>
    <ligand>
        <name>ATP</name>
        <dbReference type="ChEBI" id="CHEBI:30616"/>
    </ligand>
</feature>
<evidence type="ECO:0000313" key="8">
    <source>
        <dbReference type="Proteomes" id="UP000005632"/>
    </source>
</evidence>
<comment type="subcellular location">
    <subcellularLocation>
        <location evidence="6">Cytoplasm</location>
    </subcellularLocation>
    <text evidence="6">Membrane-associated.</text>
</comment>
<keyword evidence="2 6" id="KW-0547">Nucleotide-binding</keyword>
<dbReference type="SUPFAM" id="SSF53067">
    <property type="entry name" value="Actin-like ATPase domain"/>
    <property type="match status" value="2"/>
</dbReference>
<keyword evidence="4 6" id="KW-0133">Cell shape</keyword>
<organism evidence="7 8">
    <name type="scientific">Sphaerochaeta pleomorpha (strain ATCC BAA-1885 / DSM 22778 / Grapes)</name>
    <dbReference type="NCBI Taxonomy" id="158190"/>
    <lineage>
        <taxon>Bacteria</taxon>
        <taxon>Pseudomonadati</taxon>
        <taxon>Spirochaetota</taxon>
        <taxon>Spirochaetia</taxon>
        <taxon>Spirochaetales</taxon>
        <taxon>Sphaerochaetaceae</taxon>
        <taxon>Sphaerochaeta</taxon>
    </lineage>
</organism>
<dbReference type="KEGG" id="sgp:SpiGrapes_2235"/>
<dbReference type="eggNOG" id="COG1077">
    <property type="taxonomic scope" value="Bacteria"/>
</dbReference>
<dbReference type="RefSeq" id="WP_014270852.1">
    <property type="nucleotide sequence ID" value="NC_016633.1"/>
</dbReference>
<protein>
    <recommendedName>
        <fullName evidence="6">Cell shape-determining protein MreB</fullName>
    </recommendedName>
</protein>
<sequence length="356" mass="38838">MAFLKSKQEKNTESEKQEKKVVKAKSIGIDLGTANLLVYVEGEGVVINEPSVIAFDYETNEVIAVGQMAADMVGKGHQGIRIVSPLTQGVISDMEATKKMIEISLHKSENLSLNLSESTLLLCCPSEVTQLERDSFKDLGNRLKVKDIFIEQEVKAGAIGSGLDIFSSNGSMIIDIGGGSTDIGVLSLGDIVVSESNRVAGNYFDSEIMNYMQYTHGLLIGKRTAERVKMEIGSLREVIETPRLTHVNGRDVMTGLPKKITIDETEIRDVLTKPFESISNLILKVLQNTPAELSADIIVNGIVVSGGGALIDGIDEFFHNRIGMDFYISKRPLTAVVEGTKLLLKNRGSYFVKPVE</sequence>
<evidence type="ECO:0000256" key="4">
    <source>
        <dbReference type="ARBA" id="ARBA00022960"/>
    </source>
</evidence>
<dbReference type="HAMAP" id="MF_02207">
    <property type="entry name" value="MreB"/>
    <property type="match status" value="1"/>
</dbReference>
<evidence type="ECO:0000313" key="7">
    <source>
        <dbReference type="EMBL" id="AEV30011.1"/>
    </source>
</evidence>
<dbReference type="Pfam" id="PF06723">
    <property type="entry name" value="MreB_Mbl"/>
    <property type="match status" value="1"/>
</dbReference>
<dbReference type="PANTHER" id="PTHR42749">
    <property type="entry name" value="CELL SHAPE-DETERMINING PROTEIN MREB"/>
    <property type="match status" value="1"/>
</dbReference>
<keyword evidence="8" id="KW-1185">Reference proteome</keyword>
<dbReference type="CDD" id="cd10225">
    <property type="entry name" value="ASKHA_NBD_MreB-like"/>
    <property type="match status" value="1"/>
</dbReference>
<dbReference type="Proteomes" id="UP000005632">
    <property type="component" value="Chromosome"/>
</dbReference>
<dbReference type="InterPro" id="IPR056546">
    <property type="entry name" value="MreB_MamK-like"/>
</dbReference>
<feature type="binding site" evidence="6">
    <location>
        <begin position="226"/>
        <end position="229"/>
    </location>
    <ligand>
        <name>ATP</name>
        <dbReference type="ChEBI" id="CHEBI:30616"/>
    </ligand>
</feature>
<accession>G8QS13</accession>
<comment type="similarity">
    <text evidence="5 6">Belongs to the FtsA/MreB family.</text>
</comment>
<gene>
    <name evidence="6" type="primary">mreB</name>
    <name evidence="7" type="ordered locus">SpiGrapes_2235</name>
</gene>
<proteinExistence type="inferred from homology"/>
<reference evidence="7 8" key="1">
    <citation type="submission" date="2011-11" db="EMBL/GenBank/DDBJ databases">
        <title>Complete sequence of Spirochaeta sp. grapes.</title>
        <authorList>
            <consortium name="US DOE Joint Genome Institute"/>
            <person name="Lucas S."/>
            <person name="Han J."/>
            <person name="Lapidus A."/>
            <person name="Cheng J.-F."/>
            <person name="Goodwin L."/>
            <person name="Pitluck S."/>
            <person name="Peters L."/>
            <person name="Ovchinnikova G."/>
            <person name="Munk A.C."/>
            <person name="Detter J.C."/>
            <person name="Han C."/>
            <person name="Tapia R."/>
            <person name="Land M."/>
            <person name="Hauser L."/>
            <person name="Kyrpides N."/>
            <person name="Ivanova N."/>
            <person name="Pagani I."/>
            <person name="Ritalahtilisa K."/>
            <person name="Loeffler F."/>
            <person name="Woyke T."/>
        </authorList>
    </citation>
    <scope>NUCLEOTIDE SEQUENCE [LARGE SCALE GENOMIC DNA]</scope>
    <source>
        <strain evidence="8">ATCC BAA-1885 / DSM 22778 / Grapes</strain>
    </source>
</reference>
<feature type="binding site" evidence="6">
    <location>
        <begin position="307"/>
        <end position="310"/>
    </location>
    <ligand>
        <name>ATP</name>
        <dbReference type="ChEBI" id="CHEBI:30616"/>
    </ligand>
</feature>
<dbReference type="Gene3D" id="3.30.420.40">
    <property type="match status" value="3"/>
</dbReference>
<dbReference type="NCBIfam" id="NF010539">
    <property type="entry name" value="PRK13927.1"/>
    <property type="match status" value="1"/>
</dbReference>
<keyword evidence="3 6" id="KW-0067">ATP-binding</keyword>
<dbReference type="EMBL" id="CP003155">
    <property type="protein sequence ID" value="AEV30011.1"/>
    <property type="molecule type" value="Genomic_DNA"/>
</dbReference>
<dbReference type="STRING" id="158190.SpiGrapes_2235"/>
<comment type="function">
    <text evidence="6">Forms membrane-associated dynamic filaments that are essential for cell shape determination. Acts by regulating cell wall synthesis and cell elongation, and thus cell shape. A feedback loop between cell geometry and MreB localization may maintain elongated cell shape by targeting cell wall growth to regions of negative cell wall curvature.</text>
</comment>
<dbReference type="PRINTS" id="PR01652">
    <property type="entry name" value="SHAPEPROTEIN"/>
</dbReference>
<name>G8QS13_SPHPG</name>
<evidence type="ECO:0000256" key="1">
    <source>
        <dbReference type="ARBA" id="ARBA00022490"/>
    </source>
</evidence>
<dbReference type="PANTHER" id="PTHR42749:SF1">
    <property type="entry name" value="CELL SHAPE-DETERMINING PROTEIN MREB"/>
    <property type="match status" value="1"/>
</dbReference>
<dbReference type="HOGENOM" id="CLU_052037_0_1_12"/>
<dbReference type="OrthoDB" id="9768127at2"/>
<dbReference type="GO" id="GO:0008360">
    <property type="term" value="P:regulation of cell shape"/>
    <property type="evidence" value="ECO:0007669"/>
    <property type="project" value="UniProtKB-UniRule"/>
</dbReference>
<dbReference type="GO" id="GO:0000902">
    <property type="term" value="P:cell morphogenesis"/>
    <property type="evidence" value="ECO:0007669"/>
    <property type="project" value="InterPro"/>
</dbReference>
<feature type="binding site" evidence="6">
    <location>
        <begin position="178"/>
        <end position="180"/>
    </location>
    <ligand>
        <name>ATP</name>
        <dbReference type="ChEBI" id="CHEBI:30616"/>
    </ligand>
</feature>
<evidence type="ECO:0000256" key="2">
    <source>
        <dbReference type="ARBA" id="ARBA00022741"/>
    </source>
</evidence>